<dbReference type="KEGG" id="asha:G8E00_14200"/>
<sequence length="124" mass="14180">MRNLISMSVLSLALLSGCATTEKLAHKVNFLSSDTPLAQVLKERPDLRKKLSTVEIRQYFNRVENPSVAQVKVTETGLMDDSVRSIRTVYSFKNFKDDWVLIETKKEYQCQRGSSKEFQTNLCS</sequence>
<evidence type="ECO:0000313" key="2">
    <source>
        <dbReference type="Proteomes" id="UP000502297"/>
    </source>
</evidence>
<name>A0A6G8RYH5_9GAMM</name>
<accession>A0A6G8RYH5</accession>
<gene>
    <name evidence="1" type="ORF">G8E00_14200</name>
</gene>
<dbReference type="PROSITE" id="PS51257">
    <property type="entry name" value="PROKAR_LIPOPROTEIN"/>
    <property type="match status" value="1"/>
</dbReference>
<dbReference type="EMBL" id="CP049801">
    <property type="protein sequence ID" value="QIO07002.1"/>
    <property type="molecule type" value="Genomic_DNA"/>
</dbReference>
<proteinExistence type="predicted"/>
<evidence type="ECO:0008006" key="3">
    <source>
        <dbReference type="Google" id="ProtNLM"/>
    </source>
</evidence>
<reference evidence="1 2" key="1">
    <citation type="submission" date="2020-03" db="EMBL/GenBank/DDBJ databases">
        <authorList>
            <person name="Zhu W."/>
        </authorList>
    </citation>
    <scope>NUCLEOTIDE SEQUENCE [LARGE SCALE GENOMIC DNA]</scope>
    <source>
        <strain evidence="1 2">323-1</strain>
    </source>
</reference>
<dbReference type="Proteomes" id="UP000502297">
    <property type="component" value="Chromosome"/>
</dbReference>
<protein>
    <recommendedName>
        <fullName evidence="3">Lipoprotein</fullName>
    </recommendedName>
</protein>
<evidence type="ECO:0000313" key="1">
    <source>
        <dbReference type="EMBL" id="QIO07002.1"/>
    </source>
</evidence>
<keyword evidence="2" id="KW-1185">Reference proteome</keyword>
<organism evidence="1 2">
    <name type="scientific">Acinetobacter shaoyimingii</name>
    <dbReference type="NCBI Taxonomy" id="2715164"/>
    <lineage>
        <taxon>Bacteria</taxon>
        <taxon>Pseudomonadati</taxon>
        <taxon>Pseudomonadota</taxon>
        <taxon>Gammaproteobacteria</taxon>
        <taxon>Moraxellales</taxon>
        <taxon>Moraxellaceae</taxon>
        <taxon>Acinetobacter</taxon>
    </lineage>
</organism>
<dbReference type="AlphaFoldDB" id="A0A6G8RYH5"/>
<dbReference type="RefSeq" id="WP_166225632.1">
    <property type="nucleotide sequence ID" value="NZ_CP049801.1"/>
</dbReference>